<evidence type="ECO:0000313" key="3">
    <source>
        <dbReference type="Proteomes" id="UP000054477"/>
    </source>
</evidence>
<evidence type="ECO:0000256" key="1">
    <source>
        <dbReference type="SAM" id="SignalP"/>
    </source>
</evidence>
<reference evidence="3" key="2">
    <citation type="submission" date="2015-01" db="EMBL/GenBank/DDBJ databases">
        <title>Evolutionary Origins and Diversification of the Mycorrhizal Mutualists.</title>
        <authorList>
            <consortium name="DOE Joint Genome Institute"/>
            <consortium name="Mycorrhizal Genomics Consortium"/>
            <person name="Kohler A."/>
            <person name="Kuo A."/>
            <person name="Nagy L.G."/>
            <person name="Floudas D."/>
            <person name="Copeland A."/>
            <person name="Barry K.W."/>
            <person name="Cichocki N."/>
            <person name="Veneault-Fourrey C."/>
            <person name="LaButti K."/>
            <person name="Lindquist E.A."/>
            <person name="Lipzen A."/>
            <person name="Lundell T."/>
            <person name="Morin E."/>
            <person name="Murat C."/>
            <person name="Riley R."/>
            <person name="Ohm R."/>
            <person name="Sun H."/>
            <person name="Tunlid A."/>
            <person name="Henrissat B."/>
            <person name="Grigoriev I.V."/>
            <person name="Hibbett D.S."/>
            <person name="Martin F."/>
        </authorList>
    </citation>
    <scope>NUCLEOTIDE SEQUENCE [LARGE SCALE GENOMIC DNA]</scope>
    <source>
        <strain evidence="3">LaAM-08-1</strain>
    </source>
</reference>
<dbReference type="AlphaFoldDB" id="A0A0C9XV09"/>
<proteinExistence type="predicted"/>
<reference evidence="2 3" key="1">
    <citation type="submission" date="2014-04" db="EMBL/GenBank/DDBJ databases">
        <authorList>
            <consortium name="DOE Joint Genome Institute"/>
            <person name="Kuo A."/>
            <person name="Kohler A."/>
            <person name="Nagy L.G."/>
            <person name="Floudas D."/>
            <person name="Copeland A."/>
            <person name="Barry K.W."/>
            <person name="Cichocki N."/>
            <person name="Veneault-Fourrey C."/>
            <person name="LaButti K."/>
            <person name="Lindquist E.A."/>
            <person name="Lipzen A."/>
            <person name="Lundell T."/>
            <person name="Morin E."/>
            <person name="Murat C."/>
            <person name="Sun H."/>
            <person name="Tunlid A."/>
            <person name="Henrissat B."/>
            <person name="Grigoriev I.V."/>
            <person name="Hibbett D.S."/>
            <person name="Martin F."/>
            <person name="Nordberg H.P."/>
            <person name="Cantor M.N."/>
            <person name="Hua S.X."/>
        </authorList>
    </citation>
    <scope>NUCLEOTIDE SEQUENCE [LARGE SCALE GENOMIC DNA]</scope>
    <source>
        <strain evidence="2 3">LaAM-08-1</strain>
    </source>
</reference>
<feature type="signal peptide" evidence="1">
    <location>
        <begin position="1"/>
        <end position="19"/>
    </location>
</feature>
<keyword evidence="1" id="KW-0732">Signal</keyword>
<dbReference type="Proteomes" id="UP000054477">
    <property type="component" value="Unassembled WGS sequence"/>
</dbReference>
<feature type="non-terminal residue" evidence="2">
    <location>
        <position position="97"/>
    </location>
</feature>
<dbReference type="EMBL" id="KN838560">
    <property type="protein sequence ID" value="KIK05429.1"/>
    <property type="molecule type" value="Genomic_DNA"/>
</dbReference>
<keyword evidence="3" id="KW-1185">Reference proteome</keyword>
<accession>A0A0C9XV09</accession>
<gene>
    <name evidence="2" type="ORF">K443DRAFT_77394</name>
</gene>
<evidence type="ECO:0000313" key="2">
    <source>
        <dbReference type="EMBL" id="KIK05429.1"/>
    </source>
</evidence>
<dbReference type="OrthoDB" id="3262731at2759"/>
<name>A0A0C9XV09_9AGAR</name>
<protein>
    <recommendedName>
        <fullName evidence="4">Secreted protein</fullName>
    </recommendedName>
</protein>
<organism evidence="2 3">
    <name type="scientific">Laccaria amethystina LaAM-08-1</name>
    <dbReference type="NCBI Taxonomy" id="1095629"/>
    <lineage>
        <taxon>Eukaryota</taxon>
        <taxon>Fungi</taxon>
        <taxon>Dikarya</taxon>
        <taxon>Basidiomycota</taxon>
        <taxon>Agaricomycotina</taxon>
        <taxon>Agaricomycetes</taxon>
        <taxon>Agaricomycetidae</taxon>
        <taxon>Agaricales</taxon>
        <taxon>Agaricineae</taxon>
        <taxon>Hydnangiaceae</taxon>
        <taxon>Laccaria</taxon>
    </lineage>
</organism>
<dbReference type="HOGENOM" id="CLU_150162_0_0_1"/>
<evidence type="ECO:0008006" key="4">
    <source>
        <dbReference type="Google" id="ProtNLM"/>
    </source>
</evidence>
<sequence length="97" mass="10374">MHPFSFILSALFALTVVHAVPGGQPSNVPTCTYTCPPKDQANFSLGTHNDSNGILFCSYPISSRSEHSYHCIYSKSSGALTHDHDSGLCPNKAISSC</sequence>
<feature type="chain" id="PRO_5002217058" description="Secreted protein" evidence="1">
    <location>
        <begin position="20"/>
        <end position="97"/>
    </location>
</feature>